<dbReference type="InterPro" id="IPR008942">
    <property type="entry name" value="ENTH_VHS"/>
</dbReference>
<reference evidence="11 12" key="1">
    <citation type="journal article" date="2019" name="Sci. Rep.">
        <title>A high-quality genome of Eragrostis curvula grass provides insights into Poaceae evolution and supports new strategies to enhance forage quality.</title>
        <authorList>
            <person name="Carballo J."/>
            <person name="Santos B.A.C.M."/>
            <person name="Zappacosta D."/>
            <person name="Garbus I."/>
            <person name="Selva J.P."/>
            <person name="Gallo C.A."/>
            <person name="Diaz A."/>
            <person name="Albertini E."/>
            <person name="Caccamo M."/>
            <person name="Echenique V."/>
        </authorList>
    </citation>
    <scope>NUCLEOTIDE SEQUENCE [LARGE SCALE GENOMIC DNA]</scope>
    <source>
        <strain evidence="12">cv. Victoria</strain>
        <tissue evidence="11">Leaf</tissue>
    </source>
</reference>
<comment type="caution">
    <text evidence="11">The sequence shown here is derived from an EMBL/GenBank/DDBJ whole genome shotgun (WGS) entry which is preliminary data.</text>
</comment>
<keyword evidence="4" id="KW-0254">Endocytosis</keyword>
<evidence type="ECO:0000256" key="8">
    <source>
        <dbReference type="ARBA" id="ARBA00023329"/>
    </source>
</evidence>
<feature type="domain" description="ENTH" evidence="10">
    <location>
        <begin position="485"/>
        <end position="626"/>
    </location>
</feature>
<evidence type="ECO:0000256" key="9">
    <source>
        <dbReference type="SAM" id="SignalP"/>
    </source>
</evidence>
<dbReference type="PANTHER" id="PTHR33377">
    <property type="entry name" value="OS10G0134700 PROTEIN-RELATED"/>
    <property type="match status" value="1"/>
</dbReference>
<keyword evidence="5" id="KW-0333">Golgi apparatus</keyword>
<sequence>MPFLFILYTTCCIIFRWSEPSMESFVSAILGELTTRSVSYFVNKISGPQVDVENRLCRVLLRAQAIIDEAMVRHITSQTMLQQLRMLRDTMLQGCYTLDTFRYQSHDDEETKGQLVSHSTSLLQVSLLNGFCLSSKKRQSLRKLQAGLDNLSSMILDLEELTSLLISYPRMFRQAYSMHIMLRNCMFGRRMEAQLVINFLLHTRAHGTQDLEVLPIIGPGRVGKSTLVAHVCSDERICDHFAEIVLLRDHDFRDEWLSILRDRNCTSNKDKRLLIAIEVAEDINEDAWKMLSSASKRWVTNGTKIVITSRSDKIKRFGTTGVITLNYFSDEEHWYFFKTLTFGSIDPEQHPRLANLAMEIAKTHFRSLIGANIDACLLRDNFDIHFWYKFLAFKRQVIQNHQSKFGEHPSDALNQTRPTYLGRMGTKSEDLIVYDQYQVFSQQKVPNITFQDVVYGNVKPQGKFEILTWRSRIPPYHSFVYSFAAPSQTTLVPRRAIVGATSHDDAPPDARHADEVLRLTSGAGRTHVAACAASLARRLARTRDYVVAAKCLALAHCLVEGDPHFRLEVIRPAPSGRRAGEPLLALLDDFCDEAHSASWDHSAFVRAYAGYLNARVRYLSKLTIPLRRRRWNETVVPGNHLTDELAL</sequence>
<dbReference type="InterPro" id="IPR011417">
    <property type="entry name" value="ANTH_dom"/>
</dbReference>
<gene>
    <name evidence="11" type="ORF">EJB05_40788</name>
</gene>
<dbReference type="Pfam" id="PF07651">
    <property type="entry name" value="ANTH"/>
    <property type="match status" value="1"/>
</dbReference>
<keyword evidence="12" id="KW-1185">Reference proteome</keyword>
<evidence type="ECO:0000256" key="5">
    <source>
        <dbReference type="ARBA" id="ARBA00023034"/>
    </source>
</evidence>
<dbReference type="GO" id="GO:0005543">
    <property type="term" value="F:phospholipid binding"/>
    <property type="evidence" value="ECO:0007669"/>
    <property type="project" value="InterPro"/>
</dbReference>
<evidence type="ECO:0000256" key="3">
    <source>
        <dbReference type="ARBA" id="ARBA00004600"/>
    </source>
</evidence>
<evidence type="ECO:0000259" key="10">
    <source>
        <dbReference type="PROSITE" id="PS50942"/>
    </source>
</evidence>
<dbReference type="GO" id="GO:0030136">
    <property type="term" value="C:clathrin-coated vesicle"/>
    <property type="evidence" value="ECO:0007669"/>
    <property type="project" value="UniProtKB-SubCell"/>
</dbReference>
<dbReference type="GO" id="GO:0006897">
    <property type="term" value="P:endocytosis"/>
    <property type="evidence" value="ECO:0007669"/>
    <property type="project" value="UniProtKB-KW"/>
</dbReference>
<evidence type="ECO:0000313" key="11">
    <source>
        <dbReference type="EMBL" id="TVU13252.1"/>
    </source>
</evidence>
<dbReference type="InterPro" id="IPR048050">
    <property type="entry name" value="ANTH_N_plant"/>
</dbReference>
<keyword evidence="7" id="KW-0168">Coated pit</keyword>
<keyword evidence="9" id="KW-0732">Signal</keyword>
<feature type="non-terminal residue" evidence="11">
    <location>
        <position position="1"/>
    </location>
</feature>
<keyword evidence="8" id="KW-0968">Cytoplasmic vesicle</keyword>
<proteinExistence type="predicted"/>
<dbReference type="PROSITE" id="PS50942">
    <property type="entry name" value="ENTH"/>
    <property type="match status" value="1"/>
</dbReference>
<protein>
    <recommendedName>
        <fullName evidence="10">ENTH domain-containing protein</fullName>
    </recommendedName>
</protein>
<dbReference type="Proteomes" id="UP000324897">
    <property type="component" value="Unassembled WGS sequence"/>
</dbReference>
<dbReference type="InterPro" id="IPR027417">
    <property type="entry name" value="P-loop_NTPase"/>
</dbReference>
<comment type="subcellular location">
    <subcellularLocation>
        <location evidence="1">Cytoplasmic vesicle</location>
        <location evidence="1">Clathrin-coated vesicle</location>
    </subcellularLocation>
    <subcellularLocation>
        <location evidence="2">Golgi apparatus</location>
    </subcellularLocation>
    <subcellularLocation>
        <location evidence="3">Membrane</location>
        <location evidence="3">Clathrin-coated pit</location>
    </subcellularLocation>
</comment>
<feature type="chain" id="PRO_5023824342" description="ENTH domain-containing protein" evidence="9">
    <location>
        <begin position="19"/>
        <end position="647"/>
    </location>
</feature>
<dbReference type="OrthoDB" id="649712at2759"/>
<dbReference type="Gene3D" id="3.40.50.300">
    <property type="entry name" value="P-loop containing nucleotide triphosphate hydrolases"/>
    <property type="match status" value="1"/>
</dbReference>
<dbReference type="GO" id="GO:0005905">
    <property type="term" value="C:clathrin-coated pit"/>
    <property type="evidence" value="ECO:0007669"/>
    <property type="project" value="UniProtKB-SubCell"/>
</dbReference>
<evidence type="ECO:0000256" key="2">
    <source>
        <dbReference type="ARBA" id="ARBA00004555"/>
    </source>
</evidence>
<dbReference type="GO" id="GO:0005794">
    <property type="term" value="C:Golgi apparatus"/>
    <property type="evidence" value="ECO:0007669"/>
    <property type="project" value="UniProtKB-SubCell"/>
</dbReference>
<evidence type="ECO:0000256" key="7">
    <source>
        <dbReference type="ARBA" id="ARBA00023176"/>
    </source>
</evidence>
<dbReference type="PANTHER" id="PTHR33377:SF23">
    <property type="entry name" value="NB-ARC DOMAIN-CONTAINING PROTEIN"/>
    <property type="match status" value="1"/>
</dbReference>
<organism evidence="11 12">
    <name type="scientific">Eragrostis curvula</name>
    <name type="common">weeping love grass</name>
    <dbReference type="NCBI Taxonomy" id="38414"/>
    <lineage>
        <taxon>Eukaryota</taxon>
        <taxon>Viridiplantae</taxon>
        <taxon>Streptophyta</taxon>
        <taxon>Embryophyta</taxon>
        <taxon>Tracheophyta</taxon>
        <taxon>Spermatophyta</taxon>
        <taxon>Magnoliopsida</taxon>
        <taxon>Liliopsida</taxon>
        <taxon>Poales</taxon>
        <taxon>Poaceae</taxon>
        <taxon>PACMAD clade</taxon>
        <taxon>Chloridoideae</taxon>
        <taxon>Eragrostideae</taxon>
        <taxon>Eragrostidinae</taxon>
        <taxon>Eragrostis</taxon>
    </lineage>
</organism>
<dbReference type="SMART" id="SM00273">
    <property type="entry name" value="ENTH"/>
    <property type="match status" value="1"/>
</dbReference>
<evidence type="ECO:0000313" key="12">
    <source>
        <dbReference type="Proteomes" id="UP000324897"/>
    </source>
</evidence>
<evidence type="ECO:0000256" key="1">
    <source>
        <dbReference type="ARBA" id="ARBA00004132"/>
    </source>
</evidence>
<evidence type="ECO:0000256" key="6">
    <source>
        <dbReference type="ARBA" id="ARBA00023136"/>
    </source>
</evidence>
<dbReference type="InterPro" id="IPR013809">
    <property type="entry name" value="ENTH"/>
</dbReference>
<dbReference type="AlphaFoldDB" id="A0A5J9TPF6"/>
<dbReference type="SUPFAM" id="SSF48464">
    <property type="entry name" value="ENTH/VHS domain"/>
    <property type="match status" value="1"/>
</dbReference>
<dbReference type="EMBL" id="RWGY01000035">
    <property type="protein sequence ID" value="TVU13252.1"/>
    <property type="molecule type" value="Genomic_DNA"/>
</dbReference>
<feature type="signal peptide" evidence="9">
    <location>
        <begin position="1"/>
        <end position="18"/>
    </location>
</feature>
<dbReference type="SUPFAM" id="SSF52540">
    <property type="entry name" value="P-loop containing nucleoside triphosphate hydrolases"/>
    <property type="match status" value="1"/>
</dbReference>
<keyword evidence="6" id="KW-0472">Membrane</keyword>
<name>A0A5J9TPF6_9POAL</name>
<evidence type="ECO:0000256" key="4">
    <source>
        <dbReference type="ARBA" id="ARBA00022583"/>
    </source>
</evidence>
<dbReference type="Gene3D" id="1.25.40.90">
    <property type="match status" value="1"/>
</dbReference>
<dbReference type="CDD" id="cd16987">
    <property type="entry name" value="ANTH_N_AP180_plant"/>
    <property type="match status" value="1"/>
</dbReference>
<dbReference type="Gramene" id="TVU13252">
    <property type="protein sequence ID" value="TVU13252"/>
    <property type="gene ID" value="EJB05_40788"/>
</dbReference>
<accession>A0A5J9TPF6</accession>